<evidence type="ECO:0000259" key="3">
    <source>
        <dbReference type="PROSITE" id="PS51186"/>
    </source>
</evidence>
<dbReference type="Proteomes" id="UP001626549">
    <property type="component" value="Chromosome"/>
</dbReference>
<dbReference type="InterPro" id="IPR057691">
    <property type="entry name" value="DUF7931"/>
</dbReference>
<dbReference type="Gene3D" id="3.40.630.30">
    <property type="match status" value="1"/>
</dbReference>
<evidence type="ECO:0000256" key="1">
    <source>
        <dbReference type="ARBA" id="ARBA00022679"/>
    </source>
</evidence>
<keyword evidence="1 4" id="KW-0808">Transferase</keyword>
<dbReference type="PANTHER" id="PTHR43877">
    <property type="entry name" value="AMINOALKYLPHOSPHONATE N-ACETYLTRANSFERASE-RELATED-RELATED"/>
    <property type="match status" value="1"/>
</dbReference>
<name>A0ABZ0IC26_9GAMM</name>
<dbReference type="PANTHER" id="PTHR43877:SF1">
    <property type="entry name" value="ACETYLTRANSFERASE"/>
    <property type="match status" value="1"/>
</dbReference>
<dbReference type="GO" id="GO:0016746">
    <property type="term" value="F:acyltransferase activity"/>
    <property type="evidence" value="ECO:0007669"/>
    <property type="project" value="UniProtKB-KW"/>
</dbReference>
<keyword evidence="5" id="KW-1185">Reference proteome</keyword>
<organism evidence="4 5">
    <name type="scientific">Congregibacter brevis</name>
    <dbReference type="NCBI Taxonomy" id="3081201"/>
    <lineage>
        <taxon>Bacteria</taxon>
        <taxon>Pseudomonadati</taxon>
        <taxon>Pseudomonadota</taxon>
        <taxon>Gammaproteobacteria</taxon>
        <taxon>Cellvibrionales</taxon>
        <taxon>Halieaceae</taxon>
        <taxon>Congregibacter</taxon>
    </lineage>
</organism>
<proteinExistence type="predicted"/>
<feature type="domain" description="N-acetyltransferase" evidence="3">
    <location>
        <begin position="7"/>
        <end position="144"/>
    </location>
</feature>
<keyword evidence="2 4" id="KW-0012">Acyltransferase</keyword>
<dbReference type="CDD" id="cd04301">
    <property type="entry name" value="NAT_SF"/>
    <property type="match status" value="1"/>
</dbReference>
<dbReference type="Pfam" id="PF13673">
    <property type="entry name" value="Acetyltransf_10"/>
    <property type="match status" value="1"/>
</dbReference>
<dbReference type="InterPro" id="IPR050832">
    <property type="entry name" value="Bact_Acetyltransf"/>
</dbReference>
<sequence>MNDLATLQVRQASWPEDAAELERVRSAVFVLEQGVPRDIEWDGQDENANHVIAELQGVTIGCGRLLPDGRIGRLAVVSNYRGLGIGAKLLEAVLAIARQAGQKDLYLHAQANAVRFYEQAGFVARGQPFEEAGIQHLDMHLSLDYRDWNEPILHLRYPHPFAELVVAQAAQARRELRILSPTLDNRVFDDEDLVSALRVFLRGGTLCQVQVLVKDARSVVQRGHRMLTLCRRLPSRMEIRRLAEHPQWNDETLVIRDRDSVLELPGAETDAGFYRPGDRPRSEASIHRFDELWRLGQIDPEFRALSL</sequence>
<dbReference type="InterPro" id="IPR016181">
    <property type="entry name" value="Acyl_CoA_acyltransferase"/>
</dbReference>
<dbReference type="PROSITE" id="PS51186">
    <property type="entry name" value="GNAT"/>
    <property type="match status" value="1"/>
</dbReference>
<evidence type="ECO:0000313" key="4">
    <source>
        <dbReference type="EMBL" id="WOJ95940.1"/>
    </source>
</evidence>
<dbReference type="EMBL" id="CP136865">
    <property type="protein sequence ID" value="WOJ95940.1"/>
    <property type="molecule type" value="Genomic_DNA"/>
</dbReference>
<evidence type="ECO:0000256" key="2">
    <source>
        <dbReference type="ARBA" id="ARBA00023315"/>
    </source>
</evidence>
<gene>
    <name evidence="4" type="ORF">R0137_11875</name>
</gene>
<accession>A0ABZ0IC26</accession>
<dbReference type="RefSeq" id="WP_407326631.1">
    <property type="nucleotide sequence ID" value="NZ_CP136865.1"/>
</dbReference>
<dbReference type="Pfam" id="PF25559">
    <property type="entry name" value="DUF7931"/>
    <property type="match status" value="1"/>
</dbReference>
<protein>
    <submittedName>
        <fullName evidence="4">GNAT family N-acetyltransferase</fullName>
        <ecNumber evidence="4">2.3.1.-</ecNumber>
    </submittedName>
</protein>
<reference evidence="4 5" key="1">
    <citation type="submission" date="2023-10" db="EMBL/GenBank/DDBJ databases">
        <title>Two novel species belonging to the OM43/NOR5 clade.</title>
        <authorList>
            <person name="Park M."/>
        </authorList>
    </citation>
    <scope>NUCLEOTIDE SEQUENCE [LARGE SCALE GENOMIC DNA]</scope>
    <source>
        <strain evidence="4 5">IMCC45268</strain>
    </source>
</reference>
<dbReference type="InterPro" id="IPR000182">
    <property type="entry name" value="GNAT_dom"/>
</dbReference>
<dbReference type="EC" id="2.3.1.-" evidence="4"/>
<dbReference type="SUPFAM" id="SSF55729">
    <property type="entry name" value="Acyl-CoA N-acyltransferases (Nat)"/>
    <property type="match status" value="1"/>
</dbReference>
<evidence type="ECO:0000313" key="5">
    <source>
        <dbReference type="Proteomes" id="UP001626549"/>
    </source>
</evidence>